<evidence type="ECO:0000256" key="1">
    <source>
        <dbReference type="SAM" id="SignalP"/>
    </source>
</evidence>
<feature type="chain" id="PRO_5043485538" evidence="1">
    <location>
        <begin position="19"/>
        <end position="197"/>
    </location>
</feature>
<dbReference type="Proteomes" id="UP001321749">
    <property type="component" value="Unassembled WGS sequence"/>
</dbReference>
<reference evidence="2" key="2">
    <citation type="submission" date="2023-06" db="EMBL/GenBank/DDBJ databases">
        <authorList>
            <consortium name="Lawrence Berkeley National Laboratory"/>
            <person name="Mondo S.J."/>
            <person name="Hensen N."/>
            <person name="Bonometti L."/>
            <person name="Westerberg I."/>
            <person name="Brannstrom I.O."/>
            <person name="Guillou S."/>
            <person name="Cros-Aarteil S."/>
            <person name="Calhoun S."/>
            <person name="Haridas S."/>
            <person name="Kuo A."/>
            <person name="Pangilinan J."/>
            <person name="Riley R."/>
            <person name="Labutti K."/>
            <person name="Andreopoulos B."/>
            <person name="Lipzen A."/>
            <person name="Chen C."/>
            <person name="Yanf M."/>
            <person name="Daum C."/>
            <person name="Ng V."/>
            <person name="Clum A."/>
            <person name="Steindorff A."/>
            <person name="Ohm R."/>
            <person name="Martin F."/>
            <person name="Silar P."/>
            <person name="Natvig D."/>
            <person name="Lalanne C."/>
            <person name="Gautier V."/>
            <person name="Ament-Velasquez S.L."/>
            <person name="Kruys A."/>
            <person name="Hutchinson M.I."/>
            <person name="Powell A.J."/>
            <person name="Barry K."/>
            <person name="Miller A.N."/>
            <person name="Grigoriev I.V."/>
            <person name="Debuchy R."/>
            <person name="Gladieux P."/>
            <person name="Thoren M.H."/>
            <person name="Johannesson H."/>
        </authorList>
    </citation>
    <scope>NUCLEOTIDE SEQUENCE</scope>
    <source>
        <strain evidence="2">PSN324</strain>
    </source>
</reference>
<feature type="signal peptide" evidence="1">
    <location>
        <begin position="1"/>
        <end position="18"/>
    </location>
</feature>
<sequence>MRPLPLSLWALVAAQIEAREQQEQQQKQRAEASPLLLLPTAIRKMPADSGAKFHPHYYAFAAAPAPPPEQPALVVVVAREATDNSSSSTFHPPFAILNTSPNPSSLELLRRAALQKRQWSCPSGTTSCASIGYPNSCCQASESCVAVKDTGLGPVGCCPAGATCNGSVGSCADGSSPCGSSIGGGCCIPGFVCAGVG</sequence>
<dbReference type="PANTHER" id="PTHR39599">
    <property type="entry name" value="GPI-ANCHORED PROTEIN (EUROFUNG)-RELATED-RELATED"/>
    <property type="match status" value="1"/>
</dbReference>
<accession>A0AAV9H9I0</accession>
<comment type="caution">
    <text evidence="2">The sequence shown here is derived from an EMBL/GenBank/DDBJ whole genome shotgun (WGS) entry which is preliminary data.</text>
</comment>
<evidence type="ECO:0000313" key="2">
    <source>
        <dbReference type="EMBL" id="KAK4456410.1"/>
    </source>
</evidence>
<name>A0AAV9H9I0_9PEZI</name>
<evidence type="ECO:0000313" key="3">
    <source>
        <dbReference type="Proteomes" id="UP001321749"/>
    </source>
</evidence>
<proteinExistence type="predicted"/>
<feature type="non-terminal residue" evidence="2">
    <location>
        <position position="197"/>
    </location>
</feature>
<keyword evidence="1" id="KW-0732">Signal</keyword>
<dbReference type="AlphaFoldDB" id="A0AAV9H9I0"/>
<protein>
    <submittedName>
        <fullName evidence="2">Uncharacterized protein</fullName>
    </submittedName>
</protein>
<reference evidence="2" key="1">
    <citation type="journal article" date="2023" name="Mol. Phylogenet. Evol.">
        <title>Genome-scale phylogeny and comparative genomics of the fungal order Sordariales.</title>
        <authorList>
            <person name="Hensen N."/>
            <person name="Bonometti L."/>
            <person name="Westerberg I."/>
            <person name="Brannstrom I.O."/>
            <person name="Guillou S."/>
            <person name="Cros-Aarteil S."/>
            <person name="Calhoun S."/>
            <person name="Haridas S."/>
            <person name="Kuo A."/>
            <person name="Mondo S."/>
            <person name="Pangilinan J."/>
            <person name="Riley R."/>
            <person name="LaButti K."/>
            <person name="Andreopoulos B."/>
            <person name="Lipzen A."/>
            <person name="Chen C."/>
            <person name="Yan M."/>
            <person name="Daum C."/>
            <person name="Ng V."/>
            <person name="Clum A."/>
            <person name="Steindorff A."/>
            <person name="Ohm R.A."/>
            <person name="Martin F."/>
            <person name="Silar P."/>
            <person name="Natvig D.O."/>
            <person name="Lalanne C."/>
            <person name="Gautier V."/>
            <person name="Ament-Velasquez S.L."/>
            <person name="Kruys A."/>
            <person name="Hutchinson M.I."/>
            <person name="Powell A.J."/>
            <person name="Barry K."/>
            <person name="Miller A.N."/>
            <person name="Grigoriev I.V."/>
            <person name="Debuchy R."/>
            <person name="Gladieux P."/>
            <person name="Hiltunen Thoren M."/>
            <person name="Johannesson H."/>
        </authorList>
    </citation>
    <scope>NUCLEOTIDE SEQUENCE</scope>
    <source>
        <strain evidence="2">PSN324</strain>
    </source>
</reference>
<keyword evidence="3" id="KW-1185">Reference proteome</keyword>
<dbReference type="PANTHER" id="PTHR39599:SF2">
    <property type="entry name" value="ANCHORED PROTEIN, PUTATIVE (AFU_ORTHOLOGUE AFUA_1G09650)-RELATED"/>
    <property type="match status" value="1"/>
</dbReference>
<dbReference type="EMBL" id="MU865230">
    <property type="protein sequence ID" value="KAK4456410.1"/>
    <property type="molecule type" value="Genomic_DNA"/>
</dbReference>
<organism evidence="2 3">
    <name type="scientific">Cladorrhinum samala</name>
    <dbReference type="NCBI Taxonomy" id="585594"/>
    <lineage>
        <taxon>Eukaryota</taxon>
        <taxon>Fungi</taxon>
        <taxon>Dikarya</taxon>
        <taxon>Ascomycota</taxon>
        <taxon>Pezizomycotina</taxon>
        <taxon>Sordariomycetes</taxon>
        <taxon>Sordariomycetidae</taxon>
        <taxon>Sordariales</taxon>
        <taxon>Podosporaceae</taxon>
        <taxon>Cladorrhinum</taxon>
    </lineage>
</organism>
<gene>
    <name evidence="2" type="ORF">QBC42DRAFT_292618</name>
</gene>